<keyword evidence="1" id="KW-0732">Signal</keyword>
<dbReference type="EMBL" id="BBLT01000014">
    <property type="protein sequence ID" value="GAL87552.1"/>
    <property type="molecule type" value="Genomic_DNA"/>
</dbReference>
<dbReference type="RefSeq" id="WP_045469222.1">
    <property type="nucleotide sequence ID" value="NZ_BBLT01000014.1"/>
</dbReference>
<dbReference type="PANTHER" id="PTHR37841">
    <property type="entry name" value="GLR2918 PROTEIN"/>
    <property type="match status" value="1"/>
</dbReference>
<feature type="chain" id="PRO_5001937275" description="WG repeat-containing protein" evidence="1">
    <location>
        <begin position="21"/>
        <end position="664"/>
    </location>
</feature>
<dbReference type="InterPro" id="IPR032774">
    <property type="entry name" value="WG_beta_rep"/>
</dbReference>
<evidence type="ECO:0000313" key="3">
    <source>
        <dbReference type="Proteomes" id="UP000030185"/>
    </source>
</evidence>
<organism evidence="2 3">
    <name type="scientific">Sporocytophaga myxococcoides</name>
    <dbReference type="NCBI Taxonomy" id="153721"/>
    <lineage>
        <taxon>Bacteria</taxon>
        <taxon>Pseudomonadati</taxon>
        <taxon>Bacteroidota</taxon>
        <taxon>Cytophagia</taxon>
        <taxon>Cytophagales</taxon>
        <taxon>Cytophagaceae</taxon>
        <taxon>Sporocytophaga</taxon>
    </lineage>
</organism>
<keyword evidence="3" id="KW-1185">Reference proteome</keyword>
<dbReference type="PANTHER" id="PTHR37841:SF1">
    <property type="entry name" value="DUF3298 DOMAIN-CONTAINING PROTEIN"/>
    <property type="match status" value="1"/>
</dbReference>
<evidence type="ECO:0000313" key="2">
    <source>
        <dbReference type="EMBL" id="GAL87552.1"/>
    </source>
</evidence>
<dbReference type="SUPFAM" id="SSF69360">
    <property type="entry name" value="Cell wall binding repeat"/>
    <property type="match status" value="2"/>
</dbReference>
<accession>A0A098LME2</accession>
<dbReference type="eggNOG" id="COG5263">
    <property type="taxonomic scope" value="Bacteria"/>
</dbReference>
<comment type="caution">
    <text evidence="2">The sequence shown here is derived from an EMBL/GenBank/DDBJ whole genome shotgun (WGS) entry which is preliminary data.</text>
</comment>
<dbReference type="Pfam" id="PF14903">
    <property type="entry name" value="WG_beta_rep"/>
    <property type="match status" value="8"/>
</dbReference>
<feature type="signal peptide" evidence="1">
    <location>
        <begin position="1"/>
        <end position="20"/>
    </location>
</feature>
<proteinExistence type="predicted"/>
<dbReference type="STRING" id="153721.MYP_4782"/>
<reference evidence="2 3" key="1">
    <citation type="submission" date="2014-09" db="EMBL/GenBank/DDBJ databases">
        <title>Sporocytophaga myxococcoides PG-01 genome sequencing.</title>
        <authorList>
            <person name="Liu L."/>
            <person name="Gao P.J."/>
            <person name="Chen G.J."/>
            <person name="Wang L.S."/>
        </authorList>
    </citation>
    <scope>NUCLEOTIDE SEQUENCE [LARGE SCALE GENOMIC DNA]</scope>
    <source>
        <strain evidence="2 3">PG-01</strain>
    </source>
</reference>
<evidence type="ECO:0008006" key="4">
    <source>
        <dbReference type="Google" id="ProtNLM"/>
    </source>
</evidence>
<name>A0A098LME2_9BACT</name>
<sequence>MPIRVFIILICCLSFSFSNAQEKTSLTYSEGLAVVKKKLPEGTRFGFVDEDGKLVVDHKYDTVYKPFRQGLANVGIFGKAGLINKKGKEVIPIQYKEIGDMSRNIIPVKNDQGLWGFLKKDGKKITDCLYNNYRFSHKGRIIVQYKGKWGIIEGNGNQAVNFSYNYIQYLDGKNFRVHRINSWQIKDAKNKVMASFEFDSLKPASGNTFIYSLIGSYGLVALDGSLLTDPVYDEIGPFKGSVAPAQKDKWGAVSITGKEVLPFTFDKIIVEAAFIIAGKKIRDGYRYQLYDHEGKLLGKHDFDEAGFASENLCAVRKKTLWGYADETGDLVIPCKYRDVSVSPEGMLEVTTVSNQKMLLSRNGETIVEPEDFSFYKKGIFRVDAAQKASWIVPKNSYDTFEKISNEHWIVSKAGKYGIINTSGKEVIPVRYDAVLPPSPNGYIPVSLSRKWGILNMSNRFTVPLTYKFEKIYPFKDGLFRVVVNKKFGFIDGEGNMWISPQYAQARDCSEGMVPVVIRDKWGVLDNKEVLKAQPYYESVSDFKNGSAIVKEGSKWNLINKEGKPLHSVPFDKIVSTKYERYLLYKDNKLGLADRNGEEALAPKYDMIEELGENKIKVKKDGLWGVLDYNENIILPIENDVVIYDSVTGNFFAGKKGKLEVMQVK</sequence>
<protein>
    <recommendedName>
        <fullName evidence="4">WG repeat-containing protein</fullName>
    </recommendedName>
</protein>
<dbReference type="OrthoDB" id="2485468at2"/>
<evidence type="ECO:0000256" key="1">
    <source>
        <dbReference type="SAM" id="SignalP"/>
    </source>
</evidence>
<gene>
    <name evidence="2" type="ORF">MYP_4782</name>
</gene>
<dbReference type="Proteomes" id="UP000030185">
    <property type="component" value="Unassembled WGS sequence"/>
</dbReference>
<dbReference type="AlphaFoldDB" id="A0A098LME2"/>